<proteinExistence type="predicted"/>
<feature type="transmembrane region" description="Helical" evidence="1">
    <location>
        <begin position="345"/>
        <end position="365"/>
    </location>
</feature>
<protein>
    <submittedName>
        <fullName evidence="2">Uncharacterized protein</fullName>
    </submittedName>
</protein>
<name>A0A133U4E2_9EURY</name>
<keyword evidence="1" id="KW-0472">Membrane</keyword>
<dbReference type="PROSITE" id="PS51257">
    <property type="entry name" value="PROKAR_LIPOPROTEIN"/>
    <property type="match status" value="1"/>
</dbReference>
<keyword evidence="1" id="KW-1133">Transmembrane helix</keyword>
<organism evidence="2 3">
    <name type="scientific">candidate division MSBL1 archaeon SCGC-AAA259A05</name>
    <dbReference type="NCBI Taxonomy" id="1698259"/>
    <lineage>
        <taxon>Archaea</taxon>
        <taxon>Methanobacteriati</taxon>
        <taxon>Methanobacteriota</taxon>
        <taxon>candidate division MSBL1</taxon>
    </lineage>
</organism>
<dbReference type="AlphaFoldDB" id="A0A133U4E2"/>
<evidence type="ECO:0000256" key="1">
    <source>
        <dbReference type="SAM" id="Phobius"/>
    </source>
</evidence>
<gene>
    <name evidence="2" type="ORF">AKJ57_05890</name>
</gene>
<evidence type="ECO:0000313" key="2">
    <source>
        <dbReference type="EMBL" id="KXA89067.1"/>
    </source>
</evidence>
<keyword evidence="3" id="KW-1185">Reference proteome</keyword>
<dbReference type="EMBL" id="LHXJ01000100">
    <property type="protein sequence ID" value="KXA89067.1"/>
    <property type="molecule type" value="Genomic_DNA"/>
</dbReference>
<evidence type="ECO:0000313" key="3">
    <source>
        <dbReference type="Proteomes" id="UP000070163"/>
    </source>
</evidence>
<sequence length="435" mass="49284">MDREFNLFAAVALTLSVILIVSSCAVASEDTSISVEKHLISVVPEDSGKTFRITELLKVRNRGHEEFEGVLRLPIPSVSNDVHGDVLRDNVTCLAVNRENDRVVVKPFTSSGVKHSQERADVPLSYRGQRENMTLVVRVDNSSKKVHPEIVSGKMAKPDWKTKRVNGVRFKYSEPIRAKFQTKSVAGTPTYLYARENAFLVNLDNDKKQVRVRIENSHSEGWGLRIGGLENKTLNYELDGHENRRVKLLGWSPNFEAVLRLTYSIKQAPDGSTPFGKEVNYPTSQLQFWILKIENRPIVKTDLKHFERQRKSENAVWQVYQVENPTPDSKYNFILVSKSADKSVVSGWLLVVIAGVVFLSVYGVYRVIGTNRANNFDDKNSETEESEAPSNVEMMAEALADLRKDYENGNISEDVFKELEEKYKETGKELAGERE</sequence>
<comment type="caution">
    <text evidence="2">The sequence shown here is derived from an EMBL/GenBank/DDBJ whole genome shotgun (WGS) entry which is preliminary data.</text>
</comment>
<dbReference type="Proteomes" id="UP000070163">
    <property type="component" value="Unassembled WGS sequence"/>
</dbReference>
<reference evidence="2 3" key="1">
    <citation type="journal article" date="2016" name="Sci. Rep.">
        <title>Metabolic traits of an uncultured archaeal lineage -MSBL1- from brine pools of the Red Sea.</title>
        <authorList>
            <person name="Mwirichia R."/>
            <person name="Alam I."/>
            <person name="Rashid M."/>
            <person name="Vinu M."/>
            <person name="Ba-Alawi W."/>
            <person name="Anthony Kamau A."/>
            <person name="Kamanda Ngugi D."/>
            <person name="Goker M."/>
            <person name="Klenk H.P."/>
            <person name="Bajic V."/>
            <person name="Stingl U."/>
        </authorList>
    </citation>
    <scope>NUCLEOTIDE SEQUENCE [LARGE SCALE GENOMIC DNA]</scope>
    <source>
        <strain evidence="2">SCGC-AAA259A05</strain>
    </source>
</reference>
<accession>A0A133U4E2</accession>
<keyword evidence="1" id="KW-0812">Transmembrane</keyword>